<dbReference type="EMBL" id="CAXHTB010000014">
    <property type="protein sequence ID" value="CAL0319719.1"/>
    <property type="molecule type" value="Genomic_DNA"/>
</dbReference>
<evidence type="ECO:0000256" key="4">
    <source>
        <dbReference type="ARBA" id="ARBA00022989"/>
    </source>
</evidence>
<keyword evidence="4" id="KW-1133">Transmembrane helix</keyword>
<dbReference type="InterPro" id="IPR027417">
    <property type="entry name" value="P-loop_NTPase"/>
</dbReference>
<keyword evidence="8" id="KW-1185">Reference proteome</keyword>
<dbReference type="GO" id="GO:0042626">
    <property type="term" value="F:ATPase-coupled transmembrane transporter activity"/>
    <property type="evidence" value="ECO:0007669"/>
    <property type="project" value="TreeGrafter"/>
</dbReference>
<evidence type="ECO:0000313" key="8">
    <source>
        <dbReference type="Proteomes" id="UP001497480"/>
    </source>
</evidence>
<protein>
    <recommendedName>
        <fullName evidence="6">ABC transporter domain-containing protein</fullName>
    </recommendedName>
</protein>
<evidence type="ECO:0000256" key="2">
    <source>
        <dbReference type="ARBA" id="ARBA00022448"/>
    </source>
</evidence>
<dbReference type="Pfam" id="PF00005">
    <property type="entry name" value="ABC_tran"/>
    <property type="match status" value="1"/>
</dbReference>
<feature type="domain" description="ABC transporter" evidence="6">
    <location>
        <begin position="89"/>
        <end position="160"/>
    </location>
</feature>
<evidence type="ECO:0000259" key="6">
    <source>
        <dbReference type="Pfam" id="PF00005"/>
    </source>
</evidence>
<gene>
    <name evidence="7" type="ORF">LLUT_LOCUS20779</name>
</gene>
<comment type="subcellular location">
    <subcellularLocation>
        <location evidence="1">Membrane</location>
        <topology evidence="1">Multi-pass membrane protein</topology>
    </subcellularLocation>
</comment>
<evidence type="ECO:0000256" key="1">
    <source>
        <dbReference type="ARBA" id="ARBA00004141"/>
    </source>
</evidence>
<evidence type="ECO:0000256" key="3">
    <source>
        <dbReference type="ARBA" id="ARBA00022692"/>
    </source>
</evidence>
<keyword evidence="5" id="KW-0472">Membrane</keyword>
<dbReference type="AlphaFoldDB" id="A0AAV1XEX0"/>
<dbReference type="GO" id="GO:0005524">
    <property type="term" value="F:ATP binding"/>
    <property type="evidence" value="ECO:0007669"/>
    <property type="project" value="InterPro"/>
</dbReference>
<name>A0AAV1XEX0_LUPLU</name>
<reference evidence="7 8" key="1">
    <citation type="submission" date="2024-03" db="EMBL/GenBank/DDBJ databases">
        <authorList>
            <person name="Martinez-Hernandez J."/>
        </authorList>
    </citation>
    <scope>NUCLEOTIDE SEQUENCE [LARGE SCALE GENOMIC DNA]</scope>
</reference>
<sequence length="172" mass="19323">MAKLFKPFIVSQAEKERHTQTKRQNNLFNAEQGCEIEAIGINYKISTQTTKQPFKIFSKTPQLSNEENGEEVGEEAKAEQRSRNVKHVLKDVNCRVKPWEIMAIVGPSGAGKSPLLKILAGKVIPRSGSILMNNKPVDKAQFRKISGYVTQKDTFSPYLRLKKPSCLVQSYG</sequence>
<comment type="caution">
    <text evidence="7">The sequence shown here is derived from an EMBL/GenBank/DDBJ whole genome shotgun (WGS) entry which is preliminary data.</text>
</comment>
<dbReference type="GO" id="GO:0016020">
    <property type="term" value="C:membrane"/>
    <property type="evidence" value="ECO:0007669"/>
    <property type="project" value="UniProtKB-SubCell"/>
</dbReference>
<dbReference type="InterPro" id="IPR050352">
    <property type="entry name" value="ABCG_transporters"/>
</dbReference>
<evidence type="ECO:0000256" key="5">
    <source>
        <dbReference type="ARBA" id="ARBA00023136"/>
    </source>
</evidence>
<dbReference type="PANTHER" id="PTHR48041">
    <property type="entry name" value="ABC TRANSPORTER G FAMILY MEMBER 28"/>
    <property type="match status" value="1"/>
</dbReference>
<dbReference type="InterPro" id="IPR003439">
    <property type="entry name" value="ABC_transporter-like_ATP-bd"/>
</dbReference>
<dbReference type="Proteomes" id="UP001497480">
    <property type="component" value="Unassembled WGS sequence"/>
</dbReference>
<dbReference type="PANTHER" id="PTHR48041:SF79">
    <property type="entry name" value="ABC TRANSPORTER G FAMILY MEMBER 5"/>
    <property type="match status" value="1"/>
</dbReference>
<keyword evidence="2" id="KW-0813">Transport</keyword>
<proteinExistence type="predicted"/>
<organism evidence="7 8">
    <name type="scientific">Lupinus luteus</name>
    <name type="common">European yellow lupine</name>
    <dbReference type="NCBI Taxonomy" id="3873"/>
    <lineage>
        <taxon>Eukaryota</taxon>
        <taxon>Viridiplantae</taxon>
        <taxon>Streptophyta</taxon>
        <taxon>Embryophyta</taxon>
        <taxon>Tracheophyta</taxon>
        <taxon>Spermatophyta</taxon>
        <taxon>Magnoliopsida</taxon>
        <taxon>eudicotyledons</taxon>
        <taxon>Gunneridae</taxon>
        <taxon>Pentapetalae</taxon>
        <taxon>rosids</taxon>
        <taxon>fabids</taxon>
        <taxon>Fabales</taxon>
        <taxon>Fabaceae</taxon>
        <taxon>Papilionoideae</taxon>
        <taxon>50 kb inversion clade</taxon>
        <taxon>genistoids sensu lato</taxon>
        <taxon>core genistoids</taxon>
        <taxon>Genisteae</taxon>
        <taxon>Lupinus</taxon>
    </lineage>
</organism>
<dbReference type="Gene3D" id="3.40.50.300">
    <property type="entry name" value="P-loop containing nucleotide triphosphate hydrolases"/>
    <property type="match status" value="1"/>
</dbReference>
<accession>A0AAV1XEX0</accession>
<dbReference type="GO" id="GO:0016887">
    <property type="term" value="F:ATP hydrolysis activity"/>
    <property type="evidence" value="ECO:0007669"/>
    <property type="project" value="InterPro"/>
</dbReference>
<evidence type="ECO:0000313" key="7">
    <source>
        <dbReference type="EMBL" id="CAL0319719.1"/>
    </source>
</evidence>
<keyword evidence="3" id="KW-0812">Transmembrane</keyword>
<dbReference type="SUPFAM" id="SSF52540">
    <property type="entry name" value="P-loop containing nucleoside triphosphate hydrolases"/>
    <property type="match status" value="1"/>
</dbReference>